<sequence length="124" mass="13619">MVHNNDVETELAFARLCQDSSITNILVTDADSNVIHLLNNCVHLPIPQKKIQCKGELFTPPQINDLTLLAKESCQLLARNSAVSQPPAHPSNIRVSVVVNNLNISLTPINDTLFTVSSILPRQN</sequence>
<dbReference type="EMBL" id="LSSN01000342">
    <property type="protein sequence ID" value="OMJ24437.1"/>
    <property type="molecule type" value="Genomic_DNA"/>
</dbReference>
<dbReference type="Proteomes" id="UP000187283">
    <property type="component" value="Unassembled WGS sequence"/>
</dbReference>
<reference evidence="1 3" key="1">
    <citation type="submission" date="2017-01" db="EMBL/GenBank/DDBJ databases">
        <authorList>
            <person name="Mah S.A."/>
            <person name="Swanson W.J."/>
            <person name="Moy G.W."/>
            <person name="Vacquier V.D."/>
        </authorList>
    </citation>
    <scope>NUCLEOTIDE SEQUENCE [LARGE SCALE GENOMIC DNA]</scope>
    <source>
        <strain evidence="1 3">GSMNP</strain>
    </source>
</reference>
<comment type="caution">
    <text evidence="1">The sequence shown here is derived from an EMBL/GenBank/DDBJ whole genome shotgun (WGS) entry which is preliminary data.</text>
</comment>
<keyword evidence="3" id="KW-1185">Reference proteome</keyword>
<protein>
    <submittedName>
        <fullName evidence="1">Uncharacterized protein</fullName>
    </submittedName>
</protein>
<gene>
    <name evidence="1" type="ORF">AYI70_g11575</name>
    <name evidence="2" type="ORF">AYI70_g1578</name>
</gene>
<dbReference type="OrthoDB" id="5636081at2759"/>
<accession>A0A1R1X1A3</accession>
<evidence type="ECO:0000313" key="2">
    <source>
        <dbReference type="EMBL" id="OMJ24437.1"/>
    </source>
</evidence>
<organism evidence="1 3">
    <name type="scientific">Smittium culicis</name>
    <dbReference type="NCBI Taxonomy" id="133412"/>
    <lineage>
        <taxon>Eukaryota</taxon>
        <taxon>Fungi</taxon>
        <taxon>Fungi incertae sedis</taxon>
        <taxon>Zoopagomycota</taxon>
        <taxon>Kickxellomycotina</taxon>
        <taxon>Harpellomycetes</taxon>
        <taxon>Harpellales</taxon>
        <taxon>Legeriomycetaceae</taxon>
        <taxon>Smittium</taxon>
    </lineage>
</organism>
<evidence type="ECO:0000313" key="3">
    <source>
        <dbReference type="Proteomes" id="UP000187283"/>
    </source>
</evidence>
<name>A0A1R1X1A3_9FUNG</name>
<dbReference type="EMBL" id="LSSN01005806">
    <property type="protein sequence ID" value="OMJ08401.1"/>
    <property type="molecule type" value="Genomic_DNA"/>
</dbReference>
<dbReference type="AlphaFoldDB" id="A0A1R1X1A3"/>
<evidence type="ECO:0000313" key="1">
    <source>
        <dbReference type="EMBL" id="OMJ08401.1"/>
    </source>
</evidence>
<proteinExistence type="predicted"/>